<feature type="compositionally biased region" description="Low complexity" evidence="6">
    <location>
        <begin position="297"/>
        <end position="309"/>
    </location>
</feature>
<dbReference type="Pfam" id="PF03990">
    <property type="entry name" value="DUF348"/>
    <property type="match status" value="3"/>
</dbReference>
<evidence type="ECO:0000259" key="7">
    <source>
        <dbReference type="PROSITE" id="PS51109"/>
    </source>
</evidence>
<evidence type="ECO:0000256" key="2">
    <source>
        <dbReference type="ARBA" id="ARBA00023239"/>
    </source>
</evidence>
<keyword evidence="8" id="KW-0449">Lipoprotein</keyword>
<evidence type="ECO:0000256" key="1">
    <source>
        <dbReference type="ARBA" id="ARBA00022729"/>
    </source>
</evidence>
<feature type="region of interest" description="Disordered" evidence="6">
    <location>
        <begin position="200"/>
        <end position="235"/>
    </location>
</feature>
<keyword evidence="1 4" id="KW-0732">Signal</keyword>
<gene>
    <name evidence="4" type="primary">rlpA</name>
    <name evidence="8" type="ORF">FB460_1275</name>
</gene>
<dbReference type="Proteomes" id="UP000316196">
    <property type="component" value="Unassembled WGS sequence"/>
</dbReference>
<feature type="signal peptide" evidence="4">
    <location>
        <begin position="1"/>
        <end position="22"/>
    </location>
</feature>
<dbReference type="InterPro" id="IPR034718">
    <property type="entry name" value="RlpA"/>
</dbReference>
<dbReference type="NCBIfam" id="TIGR00413">
    <property type="entry name" value="rlpA"/>
    <property type="match status" value="1"/>
</dbReference>
<evidence type="ECO:0000256" key="4">
    <source>
        <dbReference type="HAMAP-Rule" id="MF_02071"/>
    </source>
</evidence>
<dbReference type="Pfam" id="PF07501">
    <property type="entry name" value="G5"/>
    <property type="match status" value="1"/>
</dbReference>
<name>A0A542ZSZ3_9ACTN</name>
<dbReference type="GO" id="GO:0071555">
    <property type="term" value="P:cell wall organization"/>
    <property type="evidence" value="ECO:0007669"/>
    <property type="project" value="UniProtKB-KW"/>
</dbReference>
<sequence precursor="true">MRKVVPLIVAGGALLASGGTLGAIEASATNVDLIVDGAPRTVRTYQGTVGGLLRAHEIEVAGRDVVSPSMGAKLTADQDVTVSFARPVKLTLDGNSSEKWTTALTVGDFVDELGVRPESKVSEPHETKIGREGLALEVNSAKRITVVSGDDPAQESVTTASTVGEALEEQGIKLSDQDKVTPERDASIEEGMTVEVEYHKEKRTKKDVSIPNETVRKKTDSLPEGTEEVEVEGKDGTAVEEWVEKFVNGKSVGKERVKRTVVEEPEDRVVLVGTGEKKPATSGDDSDDESSKDTESADSGSSNDAGSKSQDSGADSGLSGTGQVETCEASNYWQGQITATGEQFDPDAMTAAHKTLPFNTKVKVTNQANGKSVVVRINDRGPYVGGRCIDLSRGSFSKIASPNAGVAQVKVEVLK</sequence>
<protein>
    <recommendedName>
        <fullName evidence="4">Probable endolytic peptidoglycan transglycosylase RlpA</fullName>
        <ecNumber evidence="4">4.2.2.-</ecNumber>
    </recommendedName>
</protein>
<organism evidence="8 9">
    <name type="scientific">Propioniferax innocua</name>
    <dbReference type="NCBI Taxonomy" id="1753"/>
    <lineage>
        <taxon>Bacteria</taxon>
        <taxon>Bacillati</taxon>
        <taxon>Actinomycetota</taxon>
        <taxon>Actinomycetes</taxon>
        <taxon>Propionibacteriales</taxon>
        <taxon>Propionibacteriaceae</taxon>
        <taxon>Propioniferax</taxon>
    </lineage>
</organism>
<dbReference type="PANTHER" id="PTHR34183:SF8">
    <property type="entry name" value="ENDOLYTIC PEPTIDOGLYCAN TRANSGLYCOSYLASE RLPA-RELATED"/>
    <property type="match status" value="1"/>
</dbReference>
<keyword evidence="9" id="KW-1185">Reference proteome</keyword>
<reference evidence="8 9" key="1">
    <citation type="submission" date="2019-06" db="EMBL/GenBank/DDBJ databases">
        <title>Sequencing the genomes of 1000 actinobacteria strains.</title>
        <authorList>
            <person name="Klenk H.-P."/>
        </authorList>
    </citation>
    <scope>NUCLEOTIDE SEQUENCE [LARGE SCALE GENOMIC DNA]</scope>
    <source>
        <strain evidence="8 9">DSM 8251</strain>
    </source>
</reference>
<dbReference type="PANTHER" id="PTHR34183">
    <property type="entry name" value="ENDOLYTIC PEPTIDOGLYCAN TRANSGLYCOSYLASE RLPA"/>
    <property type="match status" value="1"/>
</dbReference>
<comment type="function">
    <text evidence="4">Lytic transglycosylase with a strong preference for naked glycan strands that lack stem peptides.</text>
</comment>
<dbReference type="Pfam" id="PF03330">
    <property type="entry name" value="DPBB_1"/>
    <property type="match status" value="1"/>
</dbReference>
<evidence type="ECO:0000313" key="9">
    <source>
        <dbReference type="Proteomes" id="UP000316196"/>
    </source>
</evidence>
<feature type="region of interest" description="Disordered" evidence="6">
    <location>
        <begin position="267"/>
        <end position="323"/>
    </location>
</feature>
<dbReference type="OrthoDB" id="1404170at2"/>
<dbReference type="InterPro" id="IPR012997">
    <property type="entry name" value="RplA"/>
</dbReference>
<feature type="chain" id="PRO_5039769833" description="Probable endolytic peptidoglycan transglycosylase RlpA" evidence="4">
    <location>
        <begin position="23"/>
        <end position="415"/>
    </location>
</feature>
<dbReference type="InterPro" id="IPR009009">
    <property type="entry name" value="RlpA-like_DPBB"/>
</dbReference>
<dbReference type="PROSITE" id="PS51109">
    <property type="entry name" value="G5"/>
    <property type="match status" value="1"/>
</dbReference>
<dbReference type="RefSeq" id="WP_142093183.1">
    <property type="nucleotide sequence ID" value="NZ_BAAAMD010000002.1"/>
</dbReference>
<dbReference type="SMART" id="SM01208">
    <property type="entry name" value="G5"/>
    <property type="match status" value="1"/>
</dbReference>
<dbReference type="Gene3D" id="2.40.40.10">
    <property type="entry name" value="RlpA-like domain"/>
    <property type="match status" value="1"/>
</dbReference>
<keyword evidence="3 4" id="KW-0961">Cell wall biogenesis/degradation</keyword>
<comment type="similarity">
    <text evidence="4 5">Belongs to the RlpA family.</text>
</comment>
<dbReference type="EMBL" id="VFOR01000001">
    <property type="protein sequence ID" value="TQL63461.1"/>
    <property type="molecule type" value="Genomic_DNA"/>
</dbReference>
<accession>A0A542ZSZ3</accession>
<evidence type="ECO:0000313" key="8">
    <source>
        <dbReference type="EMBL" id="TQL63461.1"/>
    </source>
</evidence>
<proteinExistence type="inferred from homology"/>
<dbReference type="GO" id="GO:0008932">
    <property type="term" value="F:lytic endotransglycosylase activity"/>
    <property type="evidence" value="ECO:0007669"/>
    <property type="project" value="UniProtKB-UniRule"/>
</dbReference>
<dbReference type="Gene3D" id="2.20.230.10">
    <property type="entry name" value="Resuscitation-promoting factor rpfb"/>
    <property type="match status" value="1"/>
</dbReference>
<dbReference type="GO" id="GO:0000270">
    <property type="term" value="P:peptidoglycan metabolic process"/>
    <property type="evidence" value="ECO:0007669"/>
    <property type="project" value="UniProtKB-UniRule"/>
</dbReference>
<dbReference type="AlphaFoldDB" id="A0A542ZSZ3"/>
<feature type="domain" description="G5" evidence="7">
    <location>
        <begin position="196"/>
        <end position="276"/>
    </location>
</feature>
<dbReference type="InterPro" id="IPR011098">
    <property type="entry name" value="G5_dom"/>
</dbReference>
<evidence type="ECO:0000256" key="6">
    <source>
        <dbReference type="SAM" id="MobiDB-lite"/>
    </source>
</evidence>
<dbReference type="CDD" id="cd22268">
    <property type="entry name" value="DPBB_RlpA-like"/>
    <property type="match status" value="1"/>
</dbReference>
<evidence type="ECO:0000256" key="5">
    <source>
        <dbReference type="RuleBase" id="RU003495"/>
    </source>
</evidence>
<dbReference type="HAMAP" id="MF_02071">
    <property type="entry name" value="RlpA"/>
    <property type="match status" value="1"/>
</dbReference>
<dbReference type="EC" id="4.2.2.-" evidence="4"/>
<dbReference type="SUPFAM" id="SSF50685">
    <property type="entry name" value="Barwin-like endoglucanases"/>
    <property type="match status" value="1"/>
</dbReference>
<keyword evidence="2 4" id="KW-0456">Lyase</keyword>
<evidence type="ECO:0000256" key="3">
    <source>
        <dbReference type="ARBA" id="ARBA00023316"/>
    </source>
</evidence>
<dbReference type="InterPro" id="IPR036908">
    <property type="entry name" value="RlpA-like_sf"/>
</dbReference>
<feature type="compositionally biased region" description="Basic and acidic residues" evidence="6">
    <location>
        <begin position="200"/>
        <end position="221"/>
    </location>
</feature>
<dbReference type="InterPro" id="IPR007137">
    <property type="entry name" value="DUF348"/>
</dbReference>
<comment type="caution">
    <text evidence="8">The sequence shown here is derived from an EMBL/GenBank/DDBJ whole genome shotgun (WGS) entry which is preliminary data.</text>
</comment>